<feature type="transmembrane region" description="Helical" evidence="7">
    <location>
        <begin position="134"/>
        <end position="158"/>
    </location>
</feature>
<dbReference type="PANTHER" id="PTHR43163:SF6">
    <property type="entry name" value="DIPEPTIDE TRANSPORT SYSTEM PERMEASE PROTEIN DPPB-RELATED"/>
    <property type="match status" value="1"/>
</dbReference>
<evidence type="ECO:0000313" key="10">
    <source>
        <dbReference type="Proteomes" id="UP000037023"/>
    </source>
</evidence>
<feature type="transmembrane region" description="Helical" evidence="7">
    <location>
        <begin position="285"/>
        <end position="307"/>
    </location>
</feature>
<dbReference type="EMBL" id="LGUP01000392">
    <property type="protein sequence ID" value="KOG10722.1"/>
    <property type="molecule type" value="Genomic_DNA"/>
</dbReference>
<dbReference type="GO" id="GO:0055085">
    <property type="term" value="P:transmembrane transport"/>
    <property type="evidence" value="ECO:0007669"/>
    <property type="project" value="InterPro"/>
</dbReference>
<evidence type="ECO:0000259" key="8">
    <source>
        <dbReference type="PROSITE" id="PS50928"/>
    </source>
</evidence>
<evidence type="ECO:0000256" key="3">
    <source>
        <dbReference type="ARBA" id="ARBA00022475"/>
    </source>
</evidence>
<evidence type="ECO:0000256" key="5">
    <source>
        <dbReference type="ARBA" id="ARBA00022989"/>
    </source>
</evidence>
<keyword evidence="5 7" id="KW-1133">Transmembrane helix</keyword>
<evidence type="ECO:0000256" key="7">
    <source>
        <dbReference type="RuleBase" id="RU363032"/>
    </source>
</evidence>
<reference evidence="9 10" key="1">
    <citation type="submission" date="2015-06" db="EMBL/GenBank/DDBJ databases">
        <authorList>
            <person name="Hoefler B.C."/>
            <person name="Straight P.D."/>
        </authorList>
    </citation>
    <scope>NUCLEOTIDE SEQUENCE [LARGE SCALE GENOMIC DNA]</scope>
    <source>
        <strain evidence="9 10">NRRL 3427</strain>
    </source>
</reference>
<dbReference type="Proteomes" id="UP000037023">
    <property type="component" value="Unassembled WGS sequence"/>
</dbReference>
<comment type="similarity">
    <text evidence="7">Belongs to the binding-protein-dependent transport system permease family.</text>
</comment>
<dbReference type="InterPro" id="IPR045621">
    <property type="entry name" value="BPD_transp_1_N"/>
</dbReference>
<evidence type="ECO:0000313" key="9">
    <source>
        <dbReference type="EMBL" id="KOG10722.1"/>
    </source>
</evidence>
<keyword evidence="3" id="KW-1003">Cell membrane</keyword>
<evidence type="ECO:0000256" key="1">
    <source>
        <dbReference type="ARBA" id="ARBA00004651"/>
    </source>
</evidence>
<dbReference type="Pfam" id="PF19300">
    <property type="entry name" value="BPD_transp_1_N"/>
    <property type="match status" value="1"/>
</dbReference>
<protein>
    <recommendedName>
        <fullName evidence="8">ABC transmembrane type-1 domain-containing protein</fullName>
    </recommendedName>
</protein>
<evidence type="ECO:0000256" key="4">
    <source>
        <dbReference type="ARBA" id="ARBA00022692"/>
    </source>
</evidence>
<comment type="caution">
    <text evidence="9">The sequence shown here is derived from an EMBL/GenBank/DDBJ whole genome shotgun (WGS) entry which is preliminary data.</text>
</comment>
<dbReference type="RefSeq" id="WP_033203033.1">
    <property type="nucleotide sequence ID" value="NZ_LGUP01000392.1"/>
</dbReference>
<evidence type="ECO:0000256" key="6">
    <source>
        <dbReference type="ARBA" id="ARBA00023136"/>
    </source>
</evidence>
<dbReference type="GO" id="GO:0005886">
    <property type="term" value="C:plasma membrane"/>
    <property type="evidence" value="ECO:0007669"/>
    <property type="project" value="UniProtKB-SubCell"/>
</dbReference>
<organism evidence="9 10">
    <name type="scientific">Streptomyces viridochromogenes</name>
    <dbReference type="NCBI Taxonomy" id="1938"/>
    <lineage>
        <taxon>Bacteria</taxon>
        <taxon>Bacillati</taxon>
        <taxon>Actinomycetota</taxon>
        <taxon>Actinomycetes</taxon>
        <taxon>Kitasatosporales</taxon>
        <taxon>Streptomycetaceae</taxon>
        <taxon>Streptomyces</taxon>
    </lineage>
</organism>
<dbReference type="CDD" id="cd06261">
    <property type="entry name" value="TM_PBP2"/>
    <property type="match status" value="1"/>
</dbReference>
<keyword evidence="4 7" id="KW-0812">Transmembrane</keyword>
<feature type="transmembrane region" description="Helical" evidence="7">
    <location>
        <begin position="101"/>
        <end position="122"/>
    </location>
</feature>
<dbReference type="PATRIC" id="fig|1938.6.peg.7577"/>
<feature type="transmembrane region" description="Helical" evidence="7">
    <location>
        <begin position="178"/>
        <end position="197"/>
    </location>
</feature>
<keyword evidence="2 7" id="KW-0813">Transport</keyword>
<dbReference type="PROSITE" id="PS50928">
    <property type="entry name" value="ABC_TM1"/>
    <property type="match status" value="1"/>
</dbReference>
<dbReference type="Gene3D" id="1.10.3720.10">
    <property type="entry name" value="MetI-like"/>
    <property type="match status" value="1"/>
</dbReference>
<name>A0A0L8JAL8_STRVR</name>
<feature type="domain" description="ABC transmembrane type-1" evidence="8">
    <location>
        <begin position="95"/>
        <end position="300"/>
    </location>
</feature>
<dbReference type="Pfam" id="PF00528">
    <property type="entry name" value="BPD_transp_1"/>
    <property type="match status" value="1"/>
</dbReference>
<comment type="subcellular location">
    <subcellularLocation>
        <location evidence="1 7">Cell membrane</location>
        <topology evidence="1 7">Multi-pass membrane protein</topology>
    </subcellularLocation>
</comment>
<dbReference type="InterPro" id="IPR000515">
    <property type="entry name" value="MetI-like"/>
</dbReference>
<dbReference type="PANTHER" id="PTHR43163">
    <property type="entry name" value="DIPEPTIDE TRANSPORT SYSTEM PERMEASE PROTEIN DPPB-RELATED"/>
    <property type="match status" value="1"/>
</dbReference>
<proteinExistence type="inferred from homology"/>
<dbReference type="OrthoDB" id="9778910at2"/>
<sequence length="313" mass="33814">MTGYLVRRLFQLIPVALVVSLVLFMLLRLMPGDPTLAILGQEATEQDRAVLREDLGLDAPLWQQFTQWLGDLVRGDLGSSWLTDEKVGTVISDRFAATVELGVIALVFAVLVGIPAGILAAVRRRTRTDTALNSVGLLALSAPHFYLAALLILVFALWLKVLPPSGYVPFTEDPVENLRRMVLPAVTIGSTIAAVTMRQTRAALLAAFNEDYIRTAEASGLSRGRIVGVYALRNAIVPVVTVIALQIGALMSATVVTETVFTVPGMGTLIVNGIFSRDLPVVQGAVLMVVVLVLLVNLLADLVYAWLDPRITY</sequence>
<keyword evidence="6 7" id="KW-0472">Membrane</keyword>
<dbReference type="InterPro" id="IPR035906">
    <property type="entry name" value="MetI-like_sf"/>
</dbReference>
<evidence type="ECO:0000256" key="2">
    <source>
        <dbReference type="ARBA" id="ARBA00022448"/>
    </source>
</evidence>
<dbReference type="SUPFAM" id="SSF161098">
    <property type="entry name" value="MetI-like"/>
    <property type="match status" value="1"/>
</dbReference>
<accession>A0A0L8JAL8</accession>
<gene>
    <name evidence="9" type="ORF">ADK34_35155</name>
</gene>
<feature type="transmembrane region" description="Helical" evidence="7">
    <location>
        <begin position="12"/>
        <end position="30"/>
    </location>
</feature>
<feature type="transmembrane region" description="Helical" evidence="7">
    <location>
        <begin position="235"/>
        <end position="256"/>
    </location>
</feature>
<dbReference type="AlphaFoldDB" id="A0A0L8JAL8"/>